<dbReference type="Proteomes" id="UP000325440">
    <property type="component" value="Unassembled WGS sequence"/>
</dbReference>
<evidence type="ECO:0000313" key="1">
    <source>
        <dbReference type="EMBL" id="VVC31906.1"/>
    </source>
</evidence>
<organism evidence="1 2">
    <name type="scientific">Cinara cedri</name>
    <dbReference type="NCBI Taxonomy" id="506608"/>
    <lineage>
        <taxon>Eukaryota</taxon>
        <taxon>Metazoa</taxon>
        <taxon>Ecdysozoa</taxon>
        <taxon>Arthropoda</taxon>
        <taxon>Hexapoda</taxon>
        <taxon>Insecta</taxon>
        <taxon>Pterygota</taxon>
        <taxon>Neoptera</taxon>
        <taxon>Paraneoptera</taxon>
        <taxon>Hemiptera</taxon>
        <taxon>Sternorrhyncha</taxon>
        <taxon>Aphidomorpha</taxon>
        <taxon>Aphidoidea</taxon>
        <taxon>Aphididae</taxon>
        <taxon>Lachninae</taxon>
        <taxon>Cinara</taxon>
    </lineage>
</organism>
<keyword evidence="2" id="KW-1185">Reference proteome</keyword>
<dbReference type="EMBL" id="CABPRJ010000951">
    <property type="protein sequence ID" value="VVC31906.1"/>
    <property type="molecule type" value="Genomic_DNA"/>
</dbReference>
<evidence type="ECO:0000313" key="2">
    <source>
        <dbReference type="Proteomes" id="UP000325440"/>
    </source>
</evidence>
<protein>
    <submittedName>
        <fullName evidence="1">Uncharacterized protein</fullName>
    </submittedName>
</protein>
<sequence>MENILISNETGSVSYGNKTSAPNEIEDDKREISVGSNVVDAKGNENRKFGFNEAVVVLVVLIKPLRINKSIVIARNLRNMSAGKFGIFWKPIH</sequence>
<dbReference type="AlphaFoldDB" id="A0A5E4MKI3"/>
<accession>A0A5E4MKI3</accession>
<gene>
    <name evidence="1" type="ORF">CINCED_3A018376</name>
</gene>
<proteinExistence type="predicted"/>
<name>A0A5E4MKI3_9HEMI</name>
<reference evidence="1 2" key="1">
    <citation type="submission" date="2019-08" db="EMBL/GenBank/DDBJ databases">
        <authorList>
            <person name="Alioto T."/>
            <person name="Alioto T."/>
            <person name="Gomez Garrido J."/>
        </authorList>
    </citation>
    <scope>NUCLEOTIDE SEQUENCE [LARGE SCALE GENOMIC DNA]</scope>
</reference>